<keyword evidence="1" id="KW-0732">Signal</keyword>
<evidence type="ECO:0000313" key="2">
    <source>
        <dbReference type="EMBL" id="GGZ33974.1"/>
    </source>
</evidence>
<evidence type="ECO:0008006" key="4">
    <source>
        <dbReference type="Google" id="ProtNLM"/>
    </source>
</evidence>
<dbReference type="Pfam" id="PF11589">
    <property type="entry name" value="DUF3244"/>
    <property type="match status" value="1"/>
</dbReference>
<feature type="signal peptide" evidence="1">
    <location>
        <begin position="1"/>
        <end position="19"/>
    </location>
</feature>
<dbReference type="RefSeq" id="WP_018475260.1">
    <property type="nucleotide sequence ID" value="NZ_BMWX01000005.1"/>
</dbReference>
<feature type="chain" id="PRO_5036789129" description="Por secretion system C-terminal sorting domain-containing protein" evidence="1">
    <location>
        <begin position="20"/>
        <end position="198"/>
    </location>
</feature>
<dbReference type="Proteomes" id="UP000619457">
    <property type="component" value="Unassembled WGS sequence"/>
</dbReference>
<dbReference type="EMBL" id="BMWX01000005">
    <property type="protein sequence ID" value="GGZ33974.1"/>
    <property type="molecule type" value="Genomic_DNA"/>
</dbReference>
<dbReference type="InterPro" id="IPR021638">
    <property type="entry name" value="DUF3244"/>
</dbReference>
<protein>
    <recommendedName>
        <fullName evidence="4">Por secretion system C-terminal sorting domain-containing protein</fullName>
    </recommendedName>
</protein>
<comment type="caution">
    <text evidence="2">The sequence shown here is derived from an EMBL/GenBank/DDBJ whole genome shotgun (WGS) entry which is preliminary data.</text>
</comment>
<dbReference type="AlphaFoldDB" id="A0A918Q7Z5"/>
<name>A0A918Q7Z5_9BACT</name>
<reference evidence="2" key="2">
    <citation type="submission" date="2020-09" db="EMBL/GenBank/DDBJ databases">
        <authorList>
            <person name="Sun Q."/>
            <person name="Kim S."/>
        </authorList>
    </citation>
    <scope>NUCLEOTIDE SEQUENCE</scope>
    <source>
        <strain evidence="2">KCTC 12368</strain>
    </source>
</reference>
<keyword evidence="3" id="KW-1185">Reference proteome</keyword>
<proteinExistence type="predicted"/>
<organism evidence="2 3">
    <name type="scientific">Echinicola pacifica</name>
    <dbReference type="NCBI Taxonomy" id="346377"/>
    <lineage>
        <taxon>Bacteria</taxon>
        <taxon>Pseudomonadati</taxon>
        <taxon>Bacteroidota</taxon>
        <taxon>Cytophagia</taxon>
        <taxon>Cytophagales</taxon>
        <taxon>Cyclobacteriaceae</taxon>
        <taxon>Echinicola</taxon>
    </lineage>
</organism>
<gene>
    <name evidence="2" type="ORF">GCM10007049_29110</name>
</gene>
<accession>A0A918Q7Z5</accession>
<reference evidence="2" key="1">
    <citation type="journal article" date="2014" name="Int. J. Syst. Evol. Microbiol.">
        <title>Complete genome sequence of Corynebacterium casei LMG S-19264T (=DSM 44701T), isolated from a smear-ripened cheese.</title>
        <authorList>
            <consortium name="US DOE Joint Genome Institute (JGI-PGF)"/>
            <person name="Walter F."/>
            <person name="Albersmeier A."/>
            <person name="Kalinowski J."/>
            <person name="Ruckert C."/>
        </authorList>
    </citation>
    <scope>NUCLEOTIDE SEQUENCE</scope>
    <source>
        <strain evidence="2">KCTC 12368</strain>
    </source>
</reference>
<sequence>MKSLFTTLLVFAAIFFANATDAPDTLATKASLLSSTQVEVLDDHMNINFAAAVGKVTVCIYDADKKLLGRNQYMANQPLKIPYSFKQMPSGAYFVKVKNKDEEVMYEVKTVEKTIILNMPIVAYGKELNRHTINLKVLGIEEAGTKVDILNEANEVIATDFVMQKEGFERNYKLPYRNVEGLYLRIKDTKGRQKYIYF</sequence>
<evidence type="ECO:0000256" key="1">
    <source>
        <dbReference type="SAM" id="SignalP"/>
    </source>
</evidence>
<evidence type="ECO:0000313" key="3">
    <source>
        <dbReference type="Proteomes" id="UP000619457"/>
    </source>
</evidence>